<feature type="non-terminal residue" evidence="2">
    <location>
        <position position="63"/>
    </location>
</feature>
<evidence type="ECO:0000313" key="3">
    <source>
        <dbReference type="Proteomes" id="UP000827986"/>
    </source>
</evidence>
<evidence type="ECO:0000256" key="1">
    <source>
        <dbReference type="SAM" id="MobiDB-lite"/>
    </source>
</evidence>
<feature type="region of interest" description="Disordered" evidence="1">
    <location>
        <begin position="1"/>
        <end position="28"/>
    </location>
</feature>
<keyword evidence="3" id="KW-1185">Reference proteome</keyword>
<evidence type="ECO:0000313" key="2">
    <source>
        <dbReference type="EMBL" id="KAH1182134.1"/>
    </source>
</evidence>
<comment type="caution">
    <text evidence="2">The sequence shown here is derived from an EMBL/GenBank/DDBJ whole genome shotgun (WGS) entry which is preliminary data.</text>
</comment>
<accession>A0A9D3XK93</accession>
<protein>
    <submittedName>
        <fullName evidence="2">Uncharacterized protein</fullName>
    </submittedName>
</protein>
<dbReference type="Proteomes" id="UP000827986">
    <property type="component" value="Unassembled WGS sequence"/>
</dbReference>
<organism evidence="2 3">
    <name type="scientific">Mauremys mutica</name>
    <name type="common">yellowpond turtle</name>
    <dbReference type="NCBI Taxonomy" id="74926"/>
    <lineage>
        <taxon>Eukaryota</taxon>
        <taxon>Metazoa</taxon>
        <taxon>Chordata</taxon>
        <taxon>Craniata</taxon>
        <taxon>Vertebrata</taxon>
        <taxon>Euteleostomi</taxon>
        <taxon>Archelosauria</taxon>
        <taxon>Testudinata</taxon>
        <taxon>Testudines</taxon>
        <taxon>Cryptodira</taxon>
        <taxon>Durocryptodira</taxon>
        <taxon>Testudinoidea</taxon>
        <taxon>Geoemydidae</taxon>
        <taxon>Geoemydinae</taxon>
        <taxon>Mauremys</taxon>
    </lineage>
</organism>
<gene>
    <name evidence="2" type="ORF">KIL84_009888</name>
</gene>
<dbReference type="EMBL" id="JAHDVG010000467">
    <property type="protein sequence ID" value="KAH1182134.1"/>
    <property type="molecule type" value="Genomic_DNA"/>
</dbReference>
<name>A0A9D3XK93_9SAUR</name>
<reference evidence="2" key="1">
    <citation type="submission" date="2021-09" db="EMBL/GenBank/DDBJ databases">
        <title>The genome of Mauremys mutica provides insights into the evolution of semi-aquatic lifestyle.</title>
        <authorList>
            <person name="Gong S."/>
            <person name="Gao Y."/>
        </authorList>
    </citation>
    <scope>NUCLEOTIDE SEQUENCE</scope>
    <source>
        <strain evidence="2">MM-2020</strain>
        <tissue evidence="2">Muscle</tissue>
    </source>
</reference>
<dbReference type="AlphaFoldDB" id="A0A9D3XK93"/>
<feature type="non-terminal residue" evidence="2">
    <location>
        <position position="1"/>
    </location>
</feature>
<proteinExistence type="predicted"/>
<sequence length="63" mass="7144">SDLHPRTPPGGWKRRKKKRQMKNEHSSSRLFPPTYKVVALSEFPLCCLGSPPPRPPFSLSLCV</sequence>